<accession>A0A3Q7GU68</accession>
<protein>
    <submittedName>
        <fullName evidence="2">Uncharacterized protein</fullName>
    </submittedName>
</protein>
<name>A0A3Q7GU68_SOLLC</name>
<evidence type="ECO:0000313" key="2">
    <source>
        <dbReference type="EnsemblPlants" id="Solyc04g026010.1.1.1"/>
    </source>
</evidence>
<sequence length="88" mass="9501">MTTNDGLQQIQLAAPSMRTANGRSCFISSPPPPLHLPPFLYLCFYSPFCRTARQQRPAAMPGEGTSNAGQRLHGDNGIHIGLSLYGSL</sequence>
<dbReference type="Proteomes" id="UP000004994">
    <property type="component" value="Chromosome 4"/>
</dbReference>
<dbReference type="AlphaFoldDB" id="A0A3Q7GU68"/>
<organism evidence="2">
    <name type="scientific">Solanum lycopersicum</name>
    <name type="common">Tomato</name>
    <name type="synonym">Lycopersicon esculentum</name>
    <dbReference type="NCBI Taxonomy" id="4081"/>
    <lineage>
        <taxon>Eukaryota</taxon>
        <taxon>Viridiplantae</taxon>
        <taxon>Streptophyta</taxon>
        <taxon>Embryophyta</taxon>
        <taxon>Tracheophyta</taxon>
        <taxon>Spermatophyta</taxon>
        <taxon>Magnoliopsida</taxon>
        <taxon>eudicotyledons</taxon>
        <taxon>Gunneridae</taxon>
        <taxon>Pentapetalae</taxon>
        <taxon>asterids</taxon>
        <taxon>lamiids</taxon>
        <taxon>Solanales</taxon>
        <taxon>Solanaceae</taxon>
        <taxon>Solanoideae</taxon>
        <taxon>Solaneae</taxon>
        <taxon>Solanum</taxon>
        <taxon>Solanum subgen. Lycopersicon</taxon>
    </lineage>
</organism>
<dbReference type="PaxDb" id="4081-Solyc04g026010.1.1"/>
<keyword evidence="3" id="KW-1185">Reference proteome</keyword>
<dbReference type="EnsemblPlants" id="Solyc04g026010.1.1">
    <property type="protein sequence ID" value="Solyc04g026010.1.1.1"/>
    <property type="gene ID" value="Solyc04g026010.1"/>
</dbReference>
<reference evidence="2" key="1">
    <citation type="journal article" date="2012" name="Nature">
        <title>The tomato genome sequence provides insights into fleshy fruit evolution.</title>
        <authorList>
            <consortium name="Tomato Genome Consortium"/>
        </authorList>
    </citation>
    <scope>NUCLEOTIDE SEQUENCE [LARGE SCALE GENOMIC DNA]</scope>
    <source>
        <strain evidence="2">cv. Heinz 1706</strain>
    </source>
</reference>
<evidence type="ECO:0000313" key="3">
    <source>
        <dbReference type="Proteomes" id="UP000004994"/>
    </source>
</evidence>
<proteinExistence type="predicted"/>
<feature type="region of interest" description="Disordered" evidence="1">
    <location>
        <begin position="56"/>
        <end position="76"/>
    </location>
</feature>
<evidence type="ECO:0000256" key="1">
    <source>
        <dbReference type="SAM" id="MobiDB-lite"/>
    </source>
</evidence>
<reference evidence="2" key="2">
    <citation type="submission" date="2019-01" db="UniProtKB">
        <authorList>
            <consortium name="EnsemblPlants"/>
        </authorList>
    </citation>
    <scope>IDENTIFICATION</scope>
    <source>
        <strain evidence="2">cv. Heinz 1706</strain>
    </source>
</reference>
<dbReference type="InParanoid" id="A0A3Q7GU68"/>
<dbReference type="Gramene" id="Solyc04g026010.1.1">
    <property type="protein sequence ID" value="Solyc04g026010.1.1.1"/>
    <property type="gene ID" value="Solyc04g026010.1"/>
</dbReference>